<dbReference type="EMBL" id="KN822082">
    <property type="protein sequence ID" value="KIM58687.1"/>
    <property type="molecule type" value="Genomic_DNA"/>
</dbReference>
<proteinExistence type="predicted"/>
<dbReference type="AlphaFoldDB" id="A0A0C3A202"/>
<accession>A0A0C3A202</accession>
<dbReference type="Proteomes" id="UP000053989">
    <property type="component" value="Unassembled WGS sequence"/>
</dbReference>
<dbReference type="InParanoid" id="A0A0C3A202"/>
<keyword evidence="2" id="KW-1185">Reference proteome</keyword>
<reference evidence="1 2" key="1">
    <citation type="submission" date="2014-04" db="EMBL/GenBank/DDBJ databases">
        <authorList>
            <consortium name="DOE Joint Genome Institute"/>
            <person name="Kuo A."/>
            <person name="Kohler A."/>
            <person name="Nagy L.G."/>
            <person name="Floudas D."/>
            <person name="Copeland A."/>
            <person name="Barry K.W."/>
            <person name="Cichocki N."/>
            <person name="Veneault-Fourrey C."/>
            <person name="LaButti K."/>
            <person name="Lindquist E.A."/>
            <person name="Lipzen A."/>
            <person name="Lundell T."/>
            <person name="Morin E."/>
            <person name="Murat C."/>
            <person name="Sun H."/>
            <person name="Tunlid A."/>
            <person name="Henrissat B."/>
            <person name="Grigoriev I.V."/>
            <person name="Hibbett D.S."/>
            <person name="Martin F."/>
            <person name="Nordberg H.P."/>
            <person name="Cantor M.N."/>
            <person name="Hua S.X."/>
        </authorList>
    </citation>
    <scope>NUCLEOTIDE SEQUENCE [LARGE SCALE GENOMIC DNA]</scope>
    <source>
        <strain evidence="1 2">Foug A</strain>
    </source>
</reference>
<evidence type="ECO:0000313" key="2">
    <source>
        <dbReference type="Proteomes" id="UP000053989"/>
    </source>
</evidence>
<evidence type="ECO:0000313" key="1">
    <source>
        <dbReference type="EMBL" id="KIM58687.1"/>
    </source>
</evidence>
<name>A0A0C3A202_9AGAM</name>
<sequence>MSEINYCHATTMRGCYITALPMYLPWAMSAINGRNCPAGGVNINDLSTIRSRTQAVPTIDPNPIPP</sequence>
<reference evidence="2" key="2">
    <citation type="submission" date="2015-01" db="EMBL/GenBank/DDBJ databases">
        <title>Evolutionary Origins and Diversification of the Mycorrhizal Mutualists.</title>
        <authorList>
            <consortium name="DOE Joint Genome Institute"/>
            <consortium name="Mycorrhizal Genomics Consortium"/>
            <person name="Kohler A."/>
            <person name="Kuo A."/>
            <person name="Nagy L.G."/>
            <person name="Floudas D."/>
            <person name="Copeland A."/>
            <person name="Barry K.W."/>
            <person name="Cichocki N."/>
            <person name="Veneault-Fourrey C."/>
            <person name="LaButti K."/>
            <person name="Lindquist E.A."/>
            <person name="Lipzen A."/>
            <person name="Lundell T."/>
            <person name="Morin E."/>
            <person name="Murat C."/>
            <person name="Riley R."/>
            <person name="Ohm R."/>
            <person name="Sun H."/>
            <person name="Tunlid A."/>
            <person name="Henrissat B."/>
            <person name="Grigoriev I.V."/>
            <person name="Hibbett D.S."/>
            <person name="Martin F."/>
        </authorList>
    </citation>
    <scope>NUCLEOTIDE SEQUENCE [LARGE SCALE GENOMIC DNA]</scope>
    <source>
        <strain evidence="2">Foug A</strain>
    </source>
</reference>
<organism evidence="1 2">
    <name type="scientific">Scleroderma citrinum Foug A</name>
    <dbReference type="NCBI Taxonomy" id="1036808"/>
    <lineage>
        <taxon>Eukaryota</taxon>
        <taxon>Fungi</taxon>
        <taxon>Dikarya</taxon>
        <taxon>Basidiomycota</taxon>
        <taxon>Agaricomycotina</taxon>
        <taxon>Agaricomycetes</taxon>
        <taxon>Agaricomycetidae</taxon>
        <taxon>Boletales</taxon>
        <taxon>Sclerodermatineae</taxon>
        <taxon>Sclerodermataceae</taxon>
        <taxon>Scleroderma</taxon>
    </lineage>
</organism>
<protein>
    <submittedName>
        <fullName evidence="1">Uncharacterized protein</fullName>
    </submittedName>
</protein>
<gene>
    <name evidence="1" type="ORF">SCLCIDRAFT_1218371</name>
</gene>
<dbReference type="HOGENOM" id="CLU_2832694_0_0_1"/>